<sequence>MNDTPPRREKVRSGYEGKLELGVADDRLRRALSRLARDKDPAARTAGVRIAGEAATLLHRLAADAEEASSATKAQRERMRAHLRRAEEKLRETYARRGLQPPELRLSGALDGPEKADDGGPKP</sequence>
<dbReference type="Proteomes" id="UP000251891">
    <property type="component" value="Unassembled WGS sequence"/>
</dbReference>
<proteinExistence type="predicted"/>
<dbReference type="AlphaFoldDB" id="A0A365H3B9"/>
<dbReference type="RefSeq" id="WP_111869146.1">
    <property type="nucleotide sequence ID" value="NZ_QLYX01000008.1"/>
</dbReference>
<name>A0A365H3B9_9ACTN</name>
<protein>
    <submittedName>
        <fullName evidence="2">Uncharacterized protein</fullName>
    </submittedName>
</protein>
<evidence type="ECO:0000256" key="1">
    <source>
        <dbReference type="SAM" id="MobiDB-lite"/>
    </source>
</evidence>
<organism evidence="2 3">
    <name type="scientific">Actinomadura craniellae</name>
    <dbReference type="NCBI Taxonomy" id="2231787"/>
    <lineage>
        <taxon>Bacteria</taxon>
        <taxon>Bacillati</taxon>
        <taxon>Actinomycetota</taxon>
        <taxon>Actinomycetes</taxon>
        <taxon>Streptosporangiales</taxon>
        <taxon>Thermomonosporaceae</taxon>
        <taxon>Actinomadura</taxon>
    </lineage>
</organism>
<dbReference type="EMBL" id="QLYX01000008">
    <property type="protein sequence ID" value="RAY13605.1"/>
    <property type="molecule type" value="Genomic_DNA"/>
</dbReference>
<keyword evidence="3" id="KW-1185">Reference proteome</keyword>
<reference evidence="2 3" key="1">
    <citation type="submission" date="2018-06" db="EMBL/GenBank/DDBJ databases">
        <title>Actinomadura craniellae sp. nov. isolated from marine sponge Craniella sp.</title>
        <authorList>
            <person name="Li L."/>
            <person name="Xu Q.H."/>
            <person name="Lin H.W."/>
            <person name="Lu Y.H."/>
        </authorList>
    </citation>
    <scope>NUCLEOTIDE SEQUENCE [LARGE SCALE GENOMIC DNA]</scope>
    <source>
        <strain evidence="2 3">LHW63021</strain>
    </source>
</reference>
<evidence type="ECO:0000313" key="3">
    <source>
        <dbReference type="Proteomes" id="UP000251891"/>
    </source>
</evidence>
<accession>A0A365H3B9</accession>
<feature type="region of interest" description="Disordered" evidence="1">
    <location>
        <begin position="65"/>
        <end position="123"/>
    </location>
</feature>
<feature type="compositionally biased region" description="Basic and acidic residues" evidence="1">
    <location>
        <begin position="112"/>
        <end position="123"/>
    </location>
</feature>
<gene>
    <name evidence="2" type="ORF">DPM19_18170</name>
</gene>
<feature type="compositionally biased region" description="Basic and acidic residues" evidence="1">
    <location>
        <begin position="74"/>
        <end position="95"/>
    </location>
</feature>
<evidence type="ECO:0000313" key="2">
    <source>
        <dbReference type="EMBL" id="RAY13605.1"/>
    </source>
</evidence>
<comment type="caution">
    <text evidence="2">The sequence shown here is derived from an EMBL/GenBank/DDBJ whole genome shotgun (WGS) entry which is preliminary data.</text>
</comment>